<dbReference type="AlphaFoldDB" id="A0A2P8D264"/>
<dbReference type="RefSeq" id="WP_211301452.1">
    <property type="nucleotide sequence ID" value="NZ_PYGA01000020.1"/>
</dbReference>
<name>A0A2P8D264_9ACTN</name>
<organism evidence="3 4">
    <name type="scientific">Murinocardiopsis flavida</name>
    <dbReference type="NCBI Taxonomy" id="645275"/>
    <lineage>
        <taxon>Bacteria</taxon>
        <taxon>Bacillati</taxon>
        <taxon>Actinomycetota</taxon>
        <taxon>Actinomycetes</taxon>
        <taxon>Streptosporangiales</taxon>
        <taxon>Nocardiopsidaceae</taxon>
        <taxon>Murinocardiopsis</taxon>
    </lineage>
</organism>
<dbReference type="Pfam" id="PF16976">
    <property type="entry name" value="RcpC"/>
    <property type="match status" value="1"/>
</dbReference>
<evidence type="ECO:0000259" key="2">
    <source>
        <dbReference type="Pfam" id="PF16976"/>
    </source>
</evidence>
<gene>
    <name evidence="3" type="ORF">CLV63_12046</name>
</gene>
<reference evidence="3 4" key="1">
    <citation type="submission" date="2018-03" db="EMBL/GenBank/DDBJ databases">
        <title>Genomic Encyclopedia of Archaeal and Bacterial Type Strains, Phase II (KMG-II): from individual species to whole genera.</title>
        <authorList>
            <person name="Goeker M."/>
        </authorList>
    </citation>
    <scope>NUCLEOTIDE SEQUENCE [LARGE SCALE GENOMIC DNA]</scope>
    <source>
        <strain evidence="3 4">DSM 45312</strain>
    </source>
</reference>
<sequence>MNPRQRRGILLMIVAGIGAIAVFFTVVSYVNTLNRELGTYKTVLRLTQEVPAYQPVTDDMVEKTQVPAKFYSNNFLGDLDDALKQPGSVPVSSTKLPKGSYLQKGMVIAAPKLEAGEREVAVMVDAETGVAGKVSPGSRVDVYATMGGDQEAGAAKQCALRALTDVQVLEVGVVRSSQDAEGASAGSVPVTFRLDSDQTLLLTQVEAFSETVRLGLVSPEGSGDPGAIQFCNKDIQDLAKKDRQQAPGGGQ</sequence>
<proteinExistence type="predicted"/>
<dbReference type="InterPro" id="IPR031571">
    <property type="entry name" value="RcpC_dom"/>
</dbReference>
<keyword evidence="4" id="KW-1185">Reference proteome</keyword>
<dbReference type="Proteomes" id="UP000240542">
    <property type="component" value="Unassembled WGS sequence"/>
</dbReference>
<protein>
    <submittedName>
        <fullName evidence="3">Pilus assembly protein CpaB</fullName>
    </submittedName>
</protein>
<keyword evidence="1" id="KW-0812">Transmembrane</keyword>
<dbReference type="InterPro" id="IPR017592">
    <property type="entry name" value="Pilus_assmbl_Flp-typ_CpaB"/>
</dbReference>
<feature type="domain" description="Flp pilus assembly protein RcpC/CpaB" evidence="2">
    <location>
        <begin position="112"/>
        <end position="208"/>
    </location>
</feature>
<feature type="transmembrane region" description="Helical" evidence="1">
    <location>
        <begin position="9"/>
        <end position="30"/>
    </location>
</feature>
<evidence type="ECO:0000313" key="4">
    <source>
        <dbReference type="Proteomes" id="UP000240542"/>
    </source>
</evidence>
<keyword evidence="1" id="KW-1133">Transmembrane helix</keyword>
<dbReference type="NCBIfam" id="TIGR03177">
    <property type="entry name" value="pilus_cpaB"/>
    <property type="match status" value="1"/>
</dbReference>
<comment type="caution">
    <text evidence="3">The sequence shown here is derived from an EMBL/GenBank/DDBJ whole genome shotgun (WGS) entry which is preliminary data.</text>
</comment>
<accession>A0A2P8D264</accession>
<keyword evidence="1" id="KW-0472">Membrane</keyword>
<evidence type="ECO:0000313" key="3">
    <source>
        <dbReference type="EMBL" id="PSK91320.1"/>
    </source>
</evidence>
<evidence type="ECO:0000256" key="1">
    <source>
        <dbReference type="SAM" id="Phobius"/>
    </source>
</evidence>
<dbReference type="EMBL" id="PYGA01000020">
    <property type="protein sequence ID" value="PSK91320.1"/>
    <property type="molecule type" value="Genomic_DNA"/>
</dbReference>